<organism evidence="2 3">
    <name type="scientific">Azospirillum formosense</name>
    <dbReference type="NCBI Taxonomy" id="861533"/>
    <lineage>
        <taxon>Bacteria</taxon>
        <taxon>Pseudomonadati</taxon>
        <taxon>Pseudomonadota</taxon>
        <taxon>Alphaproteobacteria</taxon>
        <taxon>Rhodospirillales</taxon>
        <taxon>Azospirillaceae</taxon>
        <taxon>Azospirillum</taxon>
    </lineage>
</organism>
<comment type="caution">
    <text evidence="2">The sequence shown here is derived from an EMBL/GenBank/DDBJ whole genome shotgun (WGS) entry which is preliminary data.</text>
</comment>
<keyword evidence="3" id="KW-1185">Reference proteome</keyword>
<gene>
    <name evidence="2" type="ORF">GBZ26_21580</name>
</gene>
<sequence>MRCSEKSASMKKALAGLIQPAYNPAPTTPGPLRSATAARERRKRRRRDEVTMADVKTKA</sequence>
<dbReference type="Proteomes" id="UP000639419">
    <property type="component" value="Unassembled WGS sequence"/>
</dbReference>
<dbReference type="EMBL" id="WHOR01000205">
    <property type="protein sequence ID" value="NUB21767.1"/>
    <property type="molecule type" value="Genomic_DNA"/>
</dbReference>
<evidence type="ECO:0000313" key="2">
    <source>
        <dbReference type="EMBL" id="NUB21767.1"/>
    </source>
</evidence>
<feature type="compositionally biased region" description="Basic and acidic residues" evidence="1">
    <location>
        <begin position="47"/>
        <end position="59"/>
    </location>
</feature>
<evidence type="ECO:0000256" key="1">
    <source>
        <dbReference type="SAM" id="MobiDB-lite"/>
    </source>
</evidence>
<evidence type="ECO:0000313" key="3">
    <source>
        <dbReference type="Proteomes" id="UP000639419"/>
    </source>
</evidence>
<name>A0ABX2L4C8_9PROT</name>
<protein>
    <submittedName>
        <fullName evidence="2">Uncharacterized protein</fullName>
    </submittedName>
</protein>
<reference evidence="2 3" key="1">
    <citation type="submission" date="2019-10" db="EMBL/GenBank/DDBJ databases">
        <title>Genome sequence of Azospirillum formosense CC-Nfb-7.</title>
        <authorList>
            <person name="Ambrosini A."/>
            <person name="Sant'Anna F.H."/>
            <person name="Cassan F.D."/>
            <person name="Souza E.M."/>
            <person name="Passaglia L.M.P."/>
        </authorList>
    </citation>
    <scope>NUCLEOTIDE SEQUENCE [LARGE SCALE GENOMIC DNA]</scope>
    <source>
        <strain evidence="2 3">CC-NFb-7</strain>
    </source>
</reference>
<accession>A0ABX2L4C8</accession>
<feature type="region of interest" description="Disordered" evidence="1">
    <location>
        <begin position="19"/>
        <end position="59"/>
    </location>
</feature>
<proteinExistence type="predicted"/>